<evidence type="ECO:0000313" key="5">
    <source>
        <dbReference type="Proteomes" id="UP000007963"/>
    </source>
</evidence>
<feature type="compositionally biased region" description="Polar residues" evidence="2">
    <location>
        <begin position="769"/>
        <end position="791"/>
    </location>
</feature>
<feature type="region of interest" description="Disordered" evidence="2">
    <location>
        <begin position="938"/>
        <end position="1019"/>
    </location>
</feature>
<dbReference type="STRING" id="341663.Q0CQ88"/>
<name>Q0CQ88_ASPTN</name>
<feature type="compositionally biased region" description="Pro residues" evidence="2">
    <location>
        <begin position="956"/>
        <end position="965"/>
    </location>
</feature>
<feature type="repeat" description="ANK" evidence="1">
    <location>
        <begin position="201"/>
        <end position="233"/>
    </location>
</feature>
<dbReference type="OMA" id="SLHHYNQ"/>
<feature type="compositionally biased region" description="Polar residues" evidence="2">
    <location>
        <begin position="1393"/>
        <end position="1402"/>
    </location>
</feature>
<feature type="region of interest" description="Disordered" evidence="2">
    <location>
        <begin position="1026"/>
        <end position="1045"/>
    </location>
</feature>
<dbReference type="PROSITE" id="PS50088">
    <property type="entry name" value="ANK_REPEAT"/>
    <property type="match status" value="2"/>
</dbReference>
<proteinExistence type="predicted"/>
<reference evidence="5" key="1">
    <citation type="submission" date="2005-09" db="EMBL/GenBank/DDBJ databases">
        <title>Annotation of the Aspergillus terreus NIH2624 genome.</title>
        <authorList>
            <person name="Birren B.W."/>
            <person name="Lander E.S."/>
            <person name="Galagan J.E."/>
            <person name="Nusbaum C."/>
            <person name="Devon K."/>
            <person name="Henn M."/>
            <person name="Ma L.-J."/>
            <person name="Jaffe D.B."/>
            <person name="Butler J."/>
            <person name="Alvarez P."/>
            <person name="Gnerre S."/>
            <person name="Grabherr M."/>
            <person name="Kleber M."/>
            <person name="Mauceli E.W."/>
            <person name="Brockman W."/>
            <person name="Rounsley S."/>
            <person name="Young S.K."/>
            <person name="LaButti K."/>
            <person name="Pushparaj V."/>
            <person name="DeCaprio D."/>
            <person name="Crawford M."/>
            <person name="Koehrsen M."/>
            <person name="Engels R."/>
            <person name="Montgomery P."/>
            <person name="Pearson M."/>
            <person name="Howarth C."/>
            <person name="Larson L."/>
            <person name="Luoma S."/>
            <person name="White J."/>
            <person name="Alvarado L."/>
            <person name="Kodira C.D."/>
            <person name="Zeng Q."/>
            <person name="Oleary S."/>
            <person name="Yandava C."/>
            <person name="Denning D.W."/>
            <person name="Nierman W.C."/>
            <person name="Milne T."/>
            <person name="Madden K."/>
        </authorList>
    </citation>
    <scope>NUCLEOTIDE SEQUENCE [LARGE SCALE GENOMIC DNA]</scope>
    <source>
        <strain evidence="5">NIH 2624 / FGSC A1156</strain>
    </source>
</reference>
<dbReference type="InterPro" id="IPR036770">
    <property type="entry name" value="Ankyrin_rpt-contain_sf"/>
</dbReference>
<dbReference type="GeneID" id="4318762"/>
<sequence>MDSIGSPRGASSDELDRNNDAVDASHDQPPKALPDDLPKSLDDRRSMPVIPQETEMYDAWQGQSQFLTTPVAAKPLSFSLALDDHSHDDEHSLQAQYGRGLGAAAAAADDDNESTVTARLEDSDARLMEMLAAQAAHREVESLGADEDAIASDEKLSESEKKDILQRSLNMAASNGDVDRVHKLVQGKAKDYVDVNMPDEEGTVPLIYASCFGHQDVVSALLDAGANVDQQDRNQWSALMWAMTNRHKTIAKILLDHGASPDIKSTSGGTAFDFAQPGSEISEYLHENGYSFGPSAIEDDFYDSGFSHGRFEEEIAENEMKRRMMMEESAINLEVDLSSLGLDEKFDQSLDEELEEDQQEFVWDRCLNDQMFVFQEHELERILDIIITNMTPQRSPSQKPVPANLLFLSARYAHYHASPELLATLLVSATDKINDVVERHQWDMTILAFWMSNATLLLHYLKKDGGLVESTVEFQLHLAELINEIFILIIGDAERRMNKVLDAAMLDHETIPGLEDVHFQNEWKLFRSKNKAKTPEPAEKRFRPPSPRRRAQVSPRNITSLLSSTLFVLDLYDVHSVITTQILSQLFYWLGAELFNRIMTTKRYLARTKAMQIRMNVSTLEDWARNNNRQPEHYENGSTTCTGESTMDAARKHLAPVIQLLQWLQCFSSLGEDFESLVTTLLQLQQLTPAQLLHAVKSYRPEVGEKGLTKPAMKFLIDLQRDPELLFREHAKLQGAKATAGGATEGRPQTPPSNASATEPSTEAPDTPEASTTRTSMSIASPASMAQSERNGGNGIFLDPSLTLPFSLPTSTDMLISYGAGWGGTNRERARKYIPTVPAEVLSRHIVSVWSTSSQLFSDKTCLKQTRVSISPLGHLETLVTTEYGGPCLRRLITSPSQPQPCLLTPVFRSRRVDYAVPLSPSVFDGSMLNARRQSARLQNGLPGPHDYIAHASVPTPRPSPPPLVPGLSANPSMESSRAGLPPPSSLALPPPDVGFTTMNAVNQSLPPPPPQRQNSDPSFYSWLESKTEEDRRRQEEEKTRQESLRLEQRKIEQSMLRDSLQAGVPPHLIPLIFAGISQGGVPQCVLDLTQQYMPQPAAGARGPATPLLNAAHPLPRHVSHVRQDSRSLPSNPYAAAPPPQPVSGPGVLLSQPLHPPGASPTMHSLSRPPLPSNSTDPRPPGAPTARAIPGDAQPPPPSINLSNVQYAPGSSVPSAQHGPSRHDGPPRQSPPSLYFHHWIPPNQSHHPAAKSQQDPSTAPPPRRSEYQSPPGPGRKRKSTSSHHPPPPLPSSRPPETLSSHPSRPASPHRHYSDVTTSSETGAPGLLDTESVRPFVREMPHEDSHAARRRADTSTSDTNPPLPRPSLHTRYAASVEPGPRDSDLDSSPGPSPTTRTHSTQSGREALPAGPHPRGR</sequence>
<dbReference type="VEuPathDB" id="FungiDB:ATEG_04146"/>
<dbReference type="PROSITE" id="PS51126">
    <property type="entry name" value="DILUTE"/>
    <property type="match status" value="1"/>
</dbReference>
<dbReference type="InterPro" id="IPR002110">
    <property type="entry name" value="Ankyrin_rpt"/>
</dbReference>
<feature type="compositionally biased region" description="Low complexity" evidence="2">
    <location>
        <begin position="1294"/>
        <end position="1306"/>
    </location>
</feature>
<dbReference type="Pfam" id="PF01843">
    <property type="entry name" value="DIL"/>
    <property type="match status" value="1"/>
</dbReference>
<dbReference type="PANTHER" id="PTHR16027:SF6">
    <property type="entry name" value="DILUTE DOMAIN-CONTAINING PROTEIN"/>
    <property type="match status" value="1"/>
</dbReference>
<dbReference type="PROSITE" id="PS50297">
    <property type="entry name" value="ANK_REP_REGION"/>
    <property type="match status" value="1"/>
</dbReference>
<dbReference type="Gene3D" id="1.25.40.20">
    <property type="entry name" value="Ankyrin repeat-containing domain"/>
    <property type="match status" value="1"/>
</dbReference>
<dbReference type="EMBL" id="CH476598">
    <property type="protein sequence ID" value="EAU35948.1"/>
    <property type="molecule type" value="Genomic_DNA"/>
</dbReference>
<feature type="compositionally biased region" description="Polar residues" evidence="2">
    <location>
        <begin position="752"/>
        <end position="761"/>
    </location>
</feature>
<dbReference type="SUPFAM" id="SSF48403">
    <property type="entry name" value="Ankyrin repeat"/>
    <property type="match status" value="1"/>
</dbReference>
<dbReference type="Pfam" id="PF12796">
    <property type="entry name" value="Ank_2"/>
    <property type="match status" value="1"/>
</dbReference>
<feature type="region of interest" description="Disordered" evidence="2">
    <location>
        <begin position="1118"/>
        <end position="1415"/>
    </location>
</feature>
<feature type="compositionally biased region" description="Basic and acidic residues" evidence="2">
    <location>
        <begin position="533"/>
        <end position="542"/>
    </location>
</feature>
<evidence type="ECO:0000259" key="3">
    <source>
        <dbReference type="PROSITE" id="PS51126"/>
    </source>
</evidence>
<feature type="compositionally biased region" description="Pro residues" evidence="2">
    <location>
        <begin position="1284"/>
        <end position="1293"/>
    </location>
</feature>
<protein>
    <recommendedName>
        <fullName evidence="3">Dilute domain-containing protein</fullName>
    </recommendedName>
</protein>
<dbReference type="InterPro" id="IPR002710">
    <property type="entry name" value="Dilute_dom"/>
</dbReference>
<dbReference type="SMART" id="SM01132">
    <property type="entry name" value="DIL"/>
    <property type="match status" value="1"/>
</dbReference>
<evidence type="ECO:0000256" key="1">
    <source>
        <dbReference type="PROSITE-ProRule" id="PRU00023"/>
    </source>
</evidence>
<feature type="compositionally biased region" description="Pro residues" evidence="2">
    <location>
        <begin position="981"/>
        <end position="993"/>
    </location>
</feature>
<feature type="compositionally biased region" description="Low complexity" evidence="2">
    <location>
        <begin position="736"/>
        <end position="746"/>
    </location>
</feature>
<feature type="compositionally biased region" description="Basic and acidic residues" evidence="2">
    <location>
        <begin position="14"/>
        <end position="46"/>
    </location>
</feature>
<keyword evidence="1" id="KW-0040">ANK repeat</keyword>
<dbReference type="PANTHER" id="PTHR16027">
    <property type="entry name" value="DILUTE DOMAIN-CONTAINING PROTEIN YPR089W"/>
    <property type="match status" value="1"/>
</dbReference>
<dbReference type="OrthoDB" id="426293at2759"/>
<feature type="compositionally biased region" description="Basic and acidic residues" evidence="2">
    <location>
        <begin position="1335"/>
        <end position="1352"/>
    </location>
</feature>
<feature type="domain" description="Dilute" evidence="3">
    <location>
        <begin position="427"/>
        <end position="722"/>
    </location>
</feature>
<dbReference type="SMART" id="SM00248">
    <property type="entry name" value="ANK"/>
    <property type="match status" value="3"/>
</dbReference>
<feature type="compositionally biased region" description="Polar residues" evidence="2">
    <location>
        <begin position="1242"/>
        <end position="1257"/>
    </location>
</feature>
<feature type="repeat" description="ANK" evidence="1">
    <location>
        <begin position="234"/>
        <end position="266"/>
    </location>
</feature>
<feature type="region of interest" description="Disordered" evidence="2">
    <location>
        <begin position="1"/>
        <end position="52"/>
    </location>
</feature>
<dbReference type="GO" id="GO:0051020">
    <property type="term" value="F:GTPase binding"/>
    <property type="evidence" value="ECO:0007669"/>
    <property type="project" value="TreeGrafter"/>
</dbReference>
<dbReference type="eggNOG" id="KOG0504">
    <property type="taxonomic scope" value="Eukaryota"/>
</dbReference>
<dbReference type="InterPro" id="IPR052072">
    <property type="entry name" value="Vascular_dev_regulator"/>
</dbReference>
<evidence type="ECO:0000256" key="2">
    <source>
        <dbReference type="SAM" id="MobiDB-lite"/>
    </source>
</evidence>
<dbReference type="CDD" id="cd15473">
    <property type="entry name" value="Myo5p-like_CBD_DIL_ANK"/>
    <property type="match status" value="1"/>
</dbReference>
<dbReference type="RefSeq" id="XP_001213324.1">
    <property type="nucleotide sequence ID" value="XM_001213324.1"/>
</dbReference>
<dbReference type="Proteomes" id="UP000007963">
    <property type="component" value="Unassembled WGS sequence"/>
</dbReference>
<feature type="region of interest" description="Disordered" evidence="2">
    <location>
        <begin position="736"/>
        <end position="794"/>
    </location>
</feature>
<dbReference type="HOGENOM" id="CLU_254669_0_0_1"/>
<feature type="region of interest" description="Disordered" evidence="2">
    <location>
        <begin position="530"/>
        <end position="553"/>
    </location>
</feature>
<accession>Q0CQ88</accession>
<dbReference type="InterPro" id="IPR037986">
    <property type="entry name" value="Myo5p-like_CBD_DIL"/>
</dbReference>
<gene>
    <name evidence="4" type="ORF">ATEG_04146</name>
</gene>
<organism evidence="4 5">
    <name type="scientific">Aspergillus terreus (strain NIH 2624 / FGSC A1156)</name>
    <dbReference type="NCBI Taxonomy" id="341663"/>
    <lineage>
        <taxon>Eukaryota</taxon>
        <taxon>Fungi</taxon>
        <taxon>Dikarya</taxon>
        <taxon>Ascomycota</taxon>
        <taxon>Pezizomycotina</taxon>
        <taxon>Eurotiomycetes</taxon>
        <taxon>Eurotiomycetidae</taxon>
        <taxon>Eurotiales</taxon>
        <taxon>Aspergillaceae</taxon>
        <taxon>Aspergillus</taxon>
        <taxon>Aspergillus subgen. Circumdati</taxon>
    </lineage>
</organism>
<evidence type="ECO:0000313" key="4">
    <source>
        <dbReference type="EMBL" id="EAU35948.1"/>
    </source>
</evidence>